<dbReference type="EC" id="6.2.1.30" evidence="1"/>
<keyword evidence="1" id="KW-0436">Ligase</keyword>
<dbReference type="Gene3D" id="3.40.50.12780">
    <property type="entry name" value="N-terminal domain of ligase-like"/>
    <property type="match status" value="1"/>
</dbReference>
<sequence length="455" mass="51879">MNSIKYIDLFMKINELNKNQKLSSHELKLLQEKKFKKLLAHALTHSKFYKNYYGERGITIDKINEISLEDLPIIDKKIVMENYDDLICDQVLKRKDVEEFINNPSNVNKKYKNNYNVICSSGSSGEVGIFAYSLKEWNYIKALNIQRTSKSKLRLFSKIKVAFIGNVYGNYAGVSLTKELPKLFTKTIAVNINSPIGEIRSQVDKFQPEILTGYASGIFTLAQEQLKGNINIKPTKILCSGEVLNDHMRSEIKNAFGIEPINLYAASESLGMASECQEHNKLHLFTDLYKFEVVDKELKPVLPGNSGNLILTNLFNYTQPLIRYRMNDEVILDDNLCECGSPFPILKSISGRQDEFLWFEKSDATREFIHPSIIRGSYVDGVDKIKVIQTSMNSLLIKAISNGKEENIINNIKIKINEILQSKGLDKDVTFSVEIVSKLENDKKTGKYKLIVPFK</sequence>
<organism evidence="1 2">
    <name type="scientific">Clostridium vincentii</name>
    <dbReference type="NCBI Taxonomy" id="52704"/>
    <lineage>
        <taxon>Bacteria</taxon>
        <taxon>Bacillati</taxon>
        <taxon>Bacillota</taxon>
        <taxon>Clostridia</taxon>
        <taxon>Eubacteriales</taxon>
        <taxon>Clostridiaceae</taxon>
        <taxon>Clostridium</taxon>
    </lineage>
</organism>
<dbReference type="EMBL" id="PVXQ01000037">
    <property type="protein sequence ID" value="PRR81055.1"/>
    <property type="molecule type" value="Genomic_DNA"/>
</dbReference>
<reference evidence="1 2" key="1">
    <citation type="submission" date="2018-03" db="EMBL/GenBank/DDBJ databases">
        <title>Genome sequence of Clostridium vincentii DSM 10228.</title>
        <authorList>
            <person name="Poehlein A."/>
            <person name="Daniel R."/>
        </authorList>
    </citation>
    <scope>NUCLEOTIDE SEQUENCE [LARGE SCALE GENOMIC DNA]</scope>
    <source>
        <strain evidence="1 2">DSM 10228</strain>
    </source>
</reference>
<evidence type="ECO:0000313" key="2">
    <source>
        <dbReference type="Proteomes" id="UP000239471"/>
    </source>
</evidence>
<name>A0A2T0BB35_9CLOT</name>
<dbReference type="PANTHER" id="PTHR36932:SF1">
    <property type="entry name" value="CAPSULAR POLYSACCHARIDE BIOSYNTHESIS PROTEIN"/>
    <property type="match status" value="1"/>
</dbReference>
<dbReference type="InterPro" id="IPR042099">
    <property type="entry name" value="ANL_N_sf"/>
</dbReference>
<gene>
    <name evidence="1" type="ORF">CLVI_28130</name>
</gene>
<dbReference type="GO" id="GO:0047475">
    <property type="term" value="F:phenylacetate-CoA ligase activity"/>
    <property type="evidence" value="ECO:0007669"/>
    <property type="project" value="UniProtKB-EC"/>
</dbReference>
<proteinExistence type="predicted"/>
<dbReference type="AlphaFoldDB" id="A0A2T0BB35"/>
<dbReference type="PANTHER" id="PTHR36932">
    <property type="entry name" value="CAPSULAR POLYSACCHARIDE BIOSYNTHESIS PROTEIN"/>
    <property type="match status" value="1"/>
</dbReference>
<accession>A0A2T0BB35</accession>
<dbReference type="SUPFAM" id="SSF56801">
    <property type="entry name" value="Acetyl-CoA synthetase-like"/>
    <property type="match status" value="1"/>
</dbReference>
<evidence type="ECO:0000313" key="1">
    <source>
        <dbReference type="EMBL" id="PRR81055.1"/>
    </source>
</evidence>
<keyword evidence="2" id="KW-1185">Reference proteome</keyword>
<protein>
    <submittedName>
        <fullName evidence="1">Phenylacetate-coenzyme A ligase</fullName>
        <ecNumber evidence="1">6.2.1.30</ecNumber>
    </submittedName>
</protein>
<dbReference type="Proteomes" id="UP000239471">
    <property type="component" value="Unassembled WGS sequence"/>
</dbReference>
<dbReference type="OrthoDB" id="580775at2"/>
<dbReference type="RefSeq" id="WP_106060732.1">
    <property type="nucleotide sequence ID" value="NZ_PVXQ01000037.1"/>
</dbReference>
<dbReference type="InterPro" id="IPR053158">
    <property type="entry name" value="CapK_Type1_Caps_Biosynth"/>
</dbReference>
<comment type="caution">
    <text evidence="1">The sequence shown here is derived from an EMBL/GenBank/DDBJ whole genome shotgun (WGS) entry which is preliminary data.</text>
</comment>